<evidence type="ECO:0000313" key="3">
    <source>
        <dbReference type="Proteomes" id="UP001596110"/>
    </source>
</evidence>
<keyword evidence="1" id="KW-0472">Membrane</keyword>
<keyword evidence="1" id="KW-0812">Transmembrane</keyword>
<comment type="caution">
    <text evidence="2">The sequence shown here is derived from an EMBL/GenBank/DDBJ whole genome shotgun (WGS) entry which is preliminary data.</text>
</comment>
<feature type="transmembrane region" description="Helical" evidence="1">
    <location>
        <begin position="37"/>
        <end position="54"/>
    </location>
</feature>
<sequence length="271" mass="31340">MKNNNKLSSGFQELIPDLDAYLTEVQVLRKHFWMKKGVFFLLCLICLCGGYWYGSGKGIAEEPILQTFSRKYMAEDLIDLEGKHQAFTFKEFLNMETGLNNEEVSLYDFLKTYGKADEVSVPNDNSVVLKYKAKDFKGESVYKVIFRISYGKEDYDLSGIDYYYDNASSDEFSTREENDYRLISDEQVSKLKIYKRDKESIASIADLSTLQEVVDLFGPPTYYKFSNHNNLSSASVTYKSSASEGKYFVFVYNPSVNQFFLDYVHEYRGDN</sequence>
<dbReference type="EMBL" id="JBHSOJ010000031">
    <property type="protein sequence ID" value="MFC5631969.1"/>
    <property type="molecule type" value="Genomic_DNA"/>
</dbReference>
<accession>A0ABW0UGG2</accession>
<evidence type="ECO:0000256" key="1">
    <source>
        <dbReference type="SAM" id="Phobius"/>
    </source>
</evidence>
<dbReference type="RefSeq" id="WP_156805607.1">
    <property type="nucleotide sequence ID" value="NZ_JBHSOJ010000031.1"/>
</dbReference>
<gene>
    <name evidence="2" type="ORF">ACFPQ3_10540</name>
</gene>
<keyword evidence="3" id="KW-1185">Reference proteome</keyword>
<evidence type="ECO:0000313" key="2">
    <source>
        <dbReference type="EMBL" id="MFC5631969.1"/>
    </source>
</evidence>
<organism evidence="2 3">
    <name type="scientific">Streptococcus caledonicus</name>
    <dbReference type="NCBI Taxonomy" id="2614158"/>
    <lineage>
        <taxon>Bacteria</taxon>
        <taxon>Bacillati</taxon>
        <taxon>Bacillota</taxon>
        <taxon>Bacilli</taxon>
        <taxon>Lactobacillales</taxon>
        <taxon>Streptococcaceae</taxon>
        <taxon>Streptococcus</taxon>
    </lineage>
</organism>
<name>A0ABW0UGG2_9STRE</name>
<proteinExistence type="predicted"/>
<protein>
    <submittedName>
        <fullName evidence="2">Uncharacterized protein</fullName>
    </submittedName>
</protein>
<dbReference type="Proteomes" id="UP001596110">
    <property type="component" value="Unassembled WGS sequence"/>
</dbReference>
<keyword evidence="1" id="KW-1133">Transmembrane helix</keyword>
<reference evidence="3" key="1">
    <citation type="journal article" date="2019" name="Int. J. Syst. Evol. Microbiol.">
        <title>The Global Catalogue of Microorganisms (GCM) 10K type strain sequencing project: providing services to taxonomists for standard genome sequencing and annotation.</title>
        <authorList>
            <consortium name="The Broad Institute Genomics Platform"/>
            <consortium name="The Broad Institute Genome Sequencing Center for Infectious Disease"/>
            <person name="Wu L."/>
            <person name="Ma J."/>
        </authorList>
    </citation>
    <scope>NUCLEOTIDE SEQUENCE [LARGE SCALE GENOMIC DNA]</scope>
    <source>
        <strain evidence="3">DT43</strain>
    </source>
</reference>